<dbReference type="EMBL" id="VUJX02000004">
    <property type="protein sequence ID" value="KAL0937397.1"/>
    <property type="molecule type" value="Genomic_DNA"/>
</dbReference>
<sequence>MDLPSSDSGPVSVPPASPVGNTATTKPRSTRGKYISKACYECRKRKSKCNGRSPCLRCARQSLTCTYPVSKKQREHSINGTDGDAQAIRSLREQIASLQGDLSLLRQQSSHQMLQSPAQSTLPVDDTPHVSGGRLISPDYSDPSSRLPRSDQNISTGEANQVQDNRQSSASYTFNINLARSHLRAQGIAMIDQDKQGATSSAERTRPPSPSLSNQLPLELDIGSVDPLWLIDEKEAIRLCNIYEVEIGIQYPFLDMPQLIDKVRSLYRAMSRGSQNGFAFTSMPGPTVIDPQDLDLVKLIISVASVVEAGGSSQLGRKLFLGVRKSSHDKLWEPAGIKNTMIFVLLAIYSFMTGDDLQAWRLVGVSARWCLEVGLHQSSTVKRLFKDLESRKVALRLFWCVYTLDRRWGFGAGLPFVIHHCDVDESLPEPGDDIPYLKAMVTYSQIGNKVWSTSYNSARTTGAVREDEVSYLQYLIDKWYEELPEELRLSPNWESKEWTETSRGPQRLELLLHLRANQMKILLLQPVLQSSSSFKENKTKVQSLIDRAKDTIQKLSSLNRSTDIYQTQQMCFNHFLVSALGVIFLVVALAPSEYGAIVRDEFHLALDLIRGLSAKSYVSSRLWKMVGDLRLAWRKLGLNTPIPREDRHSAPQHGLVVTPPLSSSGVDVSLTSRNAPQLGSEEIRNAQEEPWRAEEPTSNGQMAQDLSDFFNAMDSGGDLLSPYPVIGSCGESIDASGDHLENSLAPMIDISQFYVDML</sequence>
<reference evidence="1 2" key="1">
    <citation type="journal article" date="2020" name="Phytopathology">
        <title>Genome Sequence Resources of Colletotrichum truncatum, C. plurivorum, C. musicola, and C. sojae: Four Species Pathogenic to Soybean (Glycine max).</title>
        <authorList>
            <person name="Rogerio F."/>
            <person name="Boufleur T.R."/>
            <person name="Ciampi-Guillardi M."/>
            <person name="Sukno S.A."/>
            <person name="Thon M.R."/>
            <person name="Massola Junior N.S."/>
            <person name="Baroncelli R."/>
        </authorList>
    </citation>
    <scope>NUCLEOTIDE SEQUENCE [LARGE SCALE GENOMIC DNA]</scope>
    <source>
        <strain evidence="1 2">CMES1059</strain>
    </source>
</reference>
<dbReference type="Proteomes" id="UP000805649">
    <property type="component" value="Unassembled WGS sequence"/>
</dbReference>
<organism evidence="1 2">
    <name type="scientific">Colletotrichum truncatum</name>
    <name type="common">Anthracnose fungus</name>
    <name type="synonym">Colletotrichum capsici</name>
    <dbReference type="NCBI Taxonomy" id="5467"/>
    <lineage>
        <taxon>Eukaryota</taxon>
        <taxon>Fungi</taxon>
        <taxon>Dikarya</taxon>
        <taxon>Ascomycota</taxon>
        <taxon>Pezizomycotina</taxon>
        <taxon>Sordariomycetes</taxon>
        <taxon>Hypocreomycetidae</taxon>
        <taxon>Glomerellales</taxon>
        <taxon>Glomerellaceae</taxon>
        <taxon>Colletotrichum</taxon>
        <taxon>Colletotrichum truncatum species complex</taxon>
    </lineage>
</organism>
<evidence type="ECO:0000313" key="2">
    <source>
        <dbReference type="Proteomes" id="UP000805649"/>
    </source>
</evidence>
<gene>
    <name evidence="1" type="ORF">CTRU02_207128</name>
</gene>
<protein>
    <submittedName>
        <fullName evidence="1">Fungal specific transcription factor domain-containing protein</fullName>
    </submittedName>
</protein>
<accession>A0ACC3YZY7</accession>
<proteinExistence type="predicted"/>
<evidence type="ECO:0000313" key="1">
    <source>
        <dbReference type="EMBL" id="KAL0937397.1"/>
    </source>
</evidence>
<comment type="caution">
    <text evidence="1">The sequence shown here is derived from an EMBL/GenBank/DDBJ whole genome shotgun (WGS) entry which is preliminary data.</text>
</comment>
<keyword evidence="2" id="KW-1185">Reference proteome</keyword>
<name>A0ACC3YZY7_COLTU</name>